<dbReference type="Proteomes" id="UP000582974">
    <property type="component" value="Unassembled WGS sequence"/>
</dbReference>
<keyword evidence="3" id="KW-0804">Transcription</keyword>
<dbReference type="EMBL" id="JACCKD010000006">
    <property type="protein sequence ID" value="MBA0127304.1"/>
    <property type="molecule type" value="Genomic_DNA"/>
</dbReference>
<dbReference type="PANTHER" id="PTHR38445">
    <property type="entry name" value="HTH-TYPE TRANSCRIPTIONAL REPRESSOR YTRA"/>
    <property type="match status" value="1"/>
</dbReference>
<organism evidence="6 7">
    <name type="scientific">Haloechinothrix aidingensis</name>
    <dbReference type="NCBI Taxonomy" id="2752311"/>
    <lineage>
        <taxon>Bacteria</taxon>
        <taxon>Bacillati</taxon>
        <taxon>Actinomycetota</taxon>
        <taxon>Actinomycetes</taxon>
        <taxon>Pseudonocardiales</taxon>
        <taxon>Pseudonocardiaceae</taxon>
        <taxon>Haloechinothrix</taxon>
    </lineage>
</organism>
<dbReference type="InterPro" id="IPR036390">
    <property type="entry name" value="WH_DNA-bd_sf"/>
</dbReference>
<evidence type="ECO:0000313" key="6">
    <source>
        <dbReference type="EMBL" id="MBA0127304.1"/>
    </source>
</evidence>
<dbReference type="GO" id="GO:0003677">
    <property type="term" value="F:DNA binding"/>
    <property type="evidence" value="ECO:0007669"/>
    <property type="project" value="UniProtKB-KW"/>
</dbReference>
<dbReference type="GO" id="GO:0003700">
    <property type="term" value="F:DNA-binding transcription factor activity"/>
    <property type="evidence" value="ECO:0007669"/>
    <property type="project" value="InterPro"/>
</dbReference>
<evidence type="ECO:0000256" key="3">
    <source>
        <dbReference type="ARBA" id="ARBA00023163"/>
    </source>
</evidence>
<sequence>MGLDRHEIATQLRRDITSGKYRSGDKLPGYRQLAKMFGAAPNTVGEAVRILSEEGLIATKTASRAVVLSPDDSAVSGEDRVESARDELREVQSELHHLRQQVAGLEDRVSDALSKLTE</sequence>
<evidence type="ECO:0000256" key="2">
    <source>
        <dbReference type="ARBA" id="ARBA00023125"/>
    </source>
</evidence>
<feature type="coiled-coil region" evidence="4">
    <location>
        <begin position="74"/>
        <end position="115"/>
    </location>
</feature>
<dbReference type="Pfam" id="PF00392">
    <property type="entry name" value="GntR"/>
    <property type="match status" value="1"/>
</dbReference>
<dbReference type="SMART" id="SM00345">
    <property type="entry name" value="HTH_GNTR"/>
    <property type="match status" value="1"/>
</dbReference>
<dbReference type="PANTHER" id="PTHR38445:SF9">
    <property type="entry name" value="HTH-TYPE TRANSCRIPTIONAL REPRESSOR YTRA"/>
    <property type="match status" value="1"/>
</dbReference>
<keyword evidence="1" id="KW-0805">Transcription regulation</keyword>
<name>A0A838ADD5_9PSEU</name>
<dbReference type="AlphaFoldDB" id="A0A838ADD5"/>
<keyword evidence="7" id="KW-1185">Reference proteome</keyword>
<dbReference type="InterPro" id="IPR036388">
    <property type="entry name" value="WH-like_DNA-bd_sf"/>
</dbReference>
<keyword evidence="4" id="KW-0175">Coiled coil</keyword>
<evidence type="ECO:0000259" key="5">
    <source>
        <dbReference type="PROSITE" id="PS50949"/>
    </source>
</evidence>
<proteinExistence type="predicted"/>
<dbReference type="InterPro" id="IPR000524">
    <property type="entry name" value="Tscrpt_reg_HTH_GntR"/>
</dbReference>
<keyword evidence="2" id="KW-0238">DNA-binding</keyword>
<dbReference type="SUPFAM" id="SSF46785">
    <property type="entry name" value="Winged helix' DNA-binding domain"/>
    <property type="match status" value="1"/>
</dbReference>
<feature type="domain" description="HTH gntR-type" evidence="5">
    <location>
        <begin position="2"/>
        <end position="70"/>
    </location>
</feature>
<dbReference type="PROSITE" id="PS50949">
    <property type="entry name" value="HTH_GNTR"/>
    <property type="match status" value="1"/>
</dbReference>
<evidence type="ECO:0000313" key="7">
    <source>
        <dbReference type="Proteomes" id="UP000582974"/>
    </source>
</evidence>
<protein>
    <submittedName>
        <fullName evidence="6">GntR family transcriptional regulator</fullName>
    </submittedName>
</protein>
<dbReference type="RefSeq" id="WP_180894117.1">
    <property type="nucleotide sequence ID" value="NZ_JACCKD010000006.1"/>
</dbReference>
<reference evidence="6 7" key="1">
    <citation type="submission" date="2020-07" db="EMBL/GenBank/DDBJ databases">
        <title>Genome of Haloechinothrix sp.</title>
        <authorList>
            <person name="Tang S.-K."/>
            <person name="Yang L."/>
            <person name="Zhu W.-Y."/>
        </authorList>
    </citation>
    <scope>NUCLEOTIDE SEQUENCE [LARGE SCALE GENOMIC DNA]</scope>
    <source>
        <strain evidence="6 7">YIM 98757</strain>
    </source>
</reference>
<evidence type="ECO:0000256" key="4">
    <source>
        <dbReference type="SAM" id="Coils"/>
    </source>
</evidence>
<dbReference type="CDD" id="cd07377">
    <property type="entry name" value="WHTH_GntR"/>
    <property type="match status" value="1"/>
</dbReference>
<gene>
    <name evidence="6" type="ORF">H0B56_17280</name>
</gene>
<comment type="caution">
    <text evidence="6">The sequence shown here is derived from an EMBL/GenBank/DDBJ whole genome shotgun (WGS) entry which is preliminary data.</text>
</comment>
<dbReference type="Gene3D" id="1.10.10.10">
    <property type="entry name" value="Winged helix-like DNA-binding domain superfamily/Winged helix DNA-binding domain"/>
    <property type="match status" value="1"/>
</dbReference>
<evidence type="ECO:0000256" key="1">
    <source>
        <dbReference type="ARBA" id="ARBA00023015"/>
    </source>
</evidence>
<accession>A0A838ADD5</accession>